<dbReference type="SUPFAM" id="SSF51316">
    <property type="entry name" value="Mss4-like"/>
    <property type="match status" value="1"/>
</dbReference>
<evidence type="ECO:0000256" key="4">
    <source>
        <dbReference type="ARBA" id="ARBA00023239"/>
    </source>
</evidence>
<evidence type="ECO:0000313" key="6">
    <source>
        <dbReference type="EMBL" id="WGH78837.1"/>
    </source>
</evidence>
<evidence type="ECO:0000256" key="3">
    <source>
        <dbReference type="ARBA" id="ARBA00022833"/>
    </source>
</evidence>
<sequence>MAQDVDLTGKCLCGAVRFRCTASDPKVAACHCDMCRRWSSGPYFEVSCTNATFEGEDSITRFRSSDWAERAFCSKCGSNLFYHLIDSDEFQIAVGLLDDQSGLRLSLQVFIDEKPPFYTLADETETMTAAEVYAAFAPPSD</sequence>
<reference evidence="6 7" key="1">
    <citation type="submission" date="2023-04" db="EMBL/GenBank/DDBJ databases">
        <title>Jannaschia ovalis sp. nov., a marine bacterium isolated from sea tidal flat.</title>
        <authorList>
            <person name="Kwon D.Y."/>
            <person name="Kim J.-J."/>
        </authorList>
    </citation>
    <scope>NUCLEOTIDE SEQUENCE [LARGE SCALE GENOMIC DNA]</scope>
    <source>
        <strain evidence="6 7">GRR-S6-38</strain>
    </source>
</reference>
<dbReference type="PANTHER" id="PTHR33337:SF40">
    <property type="entry name" value="CENP-V_GFA DOMAIN-CONTAINING PROTEIN-RELATED"/>
    <property type="match status" value="1"/>
</dbReference>
<dbReference type="Gene3D" id="3.90.1590.10">
    <property type="entry name" value="glutathione-dependent formaldehyde- activating enzyme (gfa)"/>
    <property type="match status" value="1"/>
</dbReference>
<name>A0ABY8LBY6_9RHOB</name>
<keyword evidence="4" id="KW-0456">Lyase</keyword>
<dbReference type="Proteomes" id="UP001243420">
    <property type="component" value="Chromosome"/>
</dbReference>
<feature type="domain" description="CENP-V/GFA" evidence="5">
    <location>
        <begin position="7"/>
        <end position="119"/>
    </location>
</feature>
<dbReference type="EMBL" id="CP122537">
    <property type="protein sequence ID" value="WGH78837.1"/>
    <property type="molecule type" value="Genomic_DNA"/>
</dbReference>
<keyword evidence="7" id="KW-1185">Reference proteome</keyword>
<keyword evidence="2" id="KW-0479">Metal-binding</keyword>
<dbReference type="Pfam" id="PF04828">
    <property type="entry name" value="GFA"/>
    <property type="match status" value="1"/>
</dbReference>
<evidence type="ECO:0000313" key="7">
    <source>
        <dbReference type="Proteomes" id="UP001243420"/>
    </source>
</evidence>
<evidence type="ECO:0000256" key="1">
    <source>
        <dbReference type="ARBA" id="ARBA00005495"/>
    </source>
</evidence>
<dbReference type="PANTHER" id="PTHR33337">
    <property type="entry name" value="GFA DOMAIN-CONTAINING PROTEIN"/>
    <property type="match status" value="1"/>
</dbReference>
<accession>A0ABY8LBY6</accession>
<evidence type="ECO:0000256" key="2">
    <source>
        <dbReference type="ARBA" id="ARBA00022723"/>
    </source>
</evidence>
<dbReference type="InterPro" id="IPR006913">
    <property type="entry name" value="CENP-V/GFA"/>
</dbReference>
<keyword evidence="3" id="KW-0862">Zinc</keyword>
<dbReference type="PROSITE" id="PS51891">
    <property type="entry name" value="CENP_V_GFA"/>
    <property type="match status" value="1"/>
</dbReference>
<comment type="similarity">
    <text evidence="1">Belongs to the Gfa family.</text>
</comment>
<protein>
    <submittedName>
        <fullName evidence="6">GFA family protein</fullName>
    </submittedName>
</protein>
<gene>
    <name evidence="6" type="ORF">P8627_00840</name>
</gene>
<dbReference type="RefSeq" id="WP_279965588.1">
    <property type="nucleotide sequence ID" value="NZ_CP122537.1"/>
</dbReference>
<organism evidence="6 7">
    <name type="scientific">Jannaschia ovalis</name>
    <dbReference type="NCBI Taxonomy" id="3038773"/>
    <lineage>
        <taxon>Bacteria</taxon>
        <taxon>Pseudomonadati</taxon>
        <taxon>Pseudomonadota</taxon>
        <taxon>Alphaproteobacteria</taxon>
        <taxon>Rhodobacterales</taxon>
        <taxon>Roseobacteraceae</taxon>
        <taxon>Jannaschia</taxon>
    </lineage>
</organism>
<dbReference type="InterPro" id="IPR011057">
    <property type="entry name" value="Mss4-like_sf"/>
</dbReference>
<evidence type="ECO:0000259" key="5">
    <source>
        <dbReference type="PROSITE" id="PS51891"/>
    </source>
</evidence>
<proteinExistence type="inferred from homology"/>